<proteinExistence type="predicted"/>
<comment type="caution">
    <text evidence="1">The sequence shown here is derived from an EMBL/GenBank/DDBJ whole genome shotgun (WGS) entry which is preliminary data.</text>
</comment>
<dbReference type="EMBL" id="AAOE01000001">
    <property type="protein sequence ID" value="EAR11056.1"/>
    <property type="molecule type" value="Genomic_DNA"/>
</dbReference>
<organism evidence="1 2">
    <name type="scientific">Reinekea blandensis MED297</name>
    <dbReference type="NCBI Taxonomy" id="314283"/>
    <lineage>
        <taxon>Bacteria</taxon>
        <taxon>Pseudomonadati</taxon>
        <taxon>Pseudomonadota</taxon>
        <taxon>Gammaproteobacteria</taxon>
        <taxon>Oceanospirillales</taxon>
        <taxon>Saccharospirillaceae</taxon>
        <taxon>Reinekea</taxon>
    </lineage>
</organism>
<evidence type="ECO:0000313" key="2">
    <source>
        <dbReference type="Proteomes" id="UP000005953"/>
    </source>
</evidence>
<gene>
    <name evidence="1" type="ORF">MED297_19252</name>
</gene>
<keyword evidence="2" id="KW-1185">Reference proteome</keyword>
<accession>A4B8V5</accession>
<protein>
    <submittedName>
        <fullName evidence="1">Uncharacterized protein</fullName>
    </submittedName>
</protein>
<sequence length="68" mass="7616">MVIKMLSDSRIPIQNSIQIEKFGRLAVKSEDILELSVSHLTDFRRSQGFDLNRQSNSPFVGLIPPSSA</sequence>
<name>A4B8V5_9GAMM</name>
<reference evidence="1 2" key="1">
    <citation type="submission" date="2006-02" db="EMBL/GenBank/DDBJ databases">
        <authorList>
            <person name="Pinhassi J."/>
            <person name="Pedros-Alio C."/>
            <person name="Ferriera S."/>
            <person name="Johnson J."/>
            <person name="Kravitz S."/>
            <person name="Halpern A."/>
            <person name="Remington K."/>
            <person name="Beeson K."/>
            <person name="Tran B."/>
            <person name="Rogers Y.-H."/>
            <person name="Friedman R."/>
            <person name="Venter J.C."/>
        </authorList>
    </citation>
    <scope>NUCLEOTIDE SEQUENCE [LARGE SCALE GENOMIC DNA]</scope>
    <source>
        <strain evidence="1 2">MED297</strain>
    </source>
</reference>
<dbReference type="HOGENOM" id="CLU_2791030_0_0_6"/>
<evidence type="ECO:0000313" key="1">
    <source>
        <dbReference type="EMBL" id="EAR11056.1"/>
    </source>
</evidence>
<dbReference type="Proteomes" id="UP000005953">
    <property type="component" value="Unassembled WGS sequence"/>
</dbReference>
<dbReference type="AlphaFoldDB" id="A4B8V5"/>